<organism evidence="1">
    <name type="scientific">uncultured Caudovirales phage</name>
    <dbReference type="NCBI Taxonomy" id="2100421"/>
    <lineage>
        <taxon>Viruses</taxon>
        <taxon>Duplodnaviria</taxon>
        <taxon>Heunggongvirae</taxon>
        <taxon>Uroviricota</taxon>
        <taxon>Caudoviricetes</taxon>
        <taxon>Peduoviridae</taxon>
        <taxon>Maltschvirus</taxon>
        <taxon>Maltschvirus maltsch</taxon>
    </lineage>
</organism>
<name>A0A6J5MUP1_9CAUD</name>
<sequence length="263" mass="29702">MGYFKRINEQSDLHESQERHIQSDYELAIKFEEYLNQFNNNKINNNMSIIAQQTNNNIGGQTVPAGTHVARCYQIIHIGTILDTFQGEEKLVNKVRLVFELPLELADFGKGEQPFSIGRDFTLSMHEKSGLRAFVQGWLGKAFSDAEANKFDIATLLGKEGMINVMHRTANTGRTYADIKGASPLVKGMTCPPLVNSAFLLDYDSEDFDLRFKMLPEWLQNKVSTSAEFSNRLDKAADQMNKAKQMLEKSGLVSTDETDDMPF</sequence>
<accession>A0A6J5MUP1</accession>
<evidence type="ECO:0000313" key="1">
    <source>
        <dbReference type="EMBL" id="CAB4148833.1"/>
    </source>
</evidence>
<protein>
    <submittedName>
        <fullName evidence="1">Uncharacterized protein</fullName>
    </submittedName>
</protein>
<gene>
    <name evidence="1" type="ORF">UFOVP533_28</name>
</gene>
<reference evidence="1" key="1">
    <citation type="submission" date="2020-04" db="EMBL/GenBank/DDBJ databases">
        <authorList>
            <person name="Chiriac C."/>
            <person name="Salcher M."/>
            <person name="Ghai R."/>
            <person name="Kavagutti S V."/>
        </authorList>
    </citation>
    <scope>NUCLEOTIDE SEQUENCE</scope>
</reference>
<dbReference type="EMBL" id="LR796501">
    <property type="protein sequence ID" value="CAB4148833.1"/>
    <property type="molecule type" value="Genomic_DNA"/>
</dbReference>
<proteinExistence type="predicted"/>
<dbReference type="InterPro" id="IPR059222">
    <property type="entry name" value="NGO0469-like"/>
</dbReference>
<dbReference type="NCBIfam" id="NF046043">
    <property type="entry name" value="rep_init_NGO0469"/>
    <property type="match status" value="1"/>
</dbReference>